<evidence type="ECO:0000313" key="2">
    <source>
        <dbReference type="Proteomes" id="UP000005056"/>
    </source>
</evidence>
<proteinExistence type="predicted"/>
<sequence length="66" mass="7670">MGDHRYLQTVFGHIFRPHVAHERPAVNEFQAGEMGKKMALFHSDLTYDDIIRSLWRDNAAGCNLRQ</sequence>
<dbReference type="Proteomes" id="UP000005056">
    <property type="component" value="Unassembled WGS sequence"/>
</dbReference>
<gene>
    <name evidence="1" type="ORF">HMPREF9350_02938</name>
</gene>
<dbReference type="EMBL" id="ADWQ01000011">
    <property type="protein sequence ID" value="EFU35194.1"/>
    <property type="molecule type" value="Genomic_DNA"/>
</dbReference>
<accession>A0AAN3M9L2</accession>
<dbReference type="AlphaFoldDB" id="A0AAN3M9L2"/>
<reference evidence="1 2" key="1">
    <citation type="submission" date="2010-09" db="EMBL/GenBank/DDBJ databases">
        <authorList>
            <person name="Weinstock G."/>
            <person name="Sodergren E."/>
            <person name="Clifton S."/>
            <person name="Fulton L."/>
            <person name="Fulton B."/>
            <person name="Courtney L."/>
            <person name="Fronick C."/>
            <person name="Harrison M."/>
            <person name="Strong C."/>
            <person name="Farmer C."/>
            <person name="Delahaunty K."/>
            <person name="Markovic C."/>
            <person name="Hall O."/>
            <person name="Minx P."/>
            <person name="Tomlinson C."/>
            <person name="Mitreva M."/>
            <person name="Hou S."/>
            <person name="Chen J."/>
            <person name="Wollam A."/>
            <person name="Pepin K.H."/>
            <person name="Johnson M."/>
            <person name="Bhonagiri V."/>
            <person name="Zhang X."/>
            <person name="Suruliraj S."/>
            <person name="Warren W."/>
            <person name="Chinwalla A."/>
            <person name="Mardis E.R."/>
            <person name="Wilson R.K."/>
        </authorList>
    </citation>
    <scope>NUCLEOTIDE SEQUENCE [LARGE SCALE GENOMIC DNA]</scope>
    <source>
        <strain evidence="1 2">MS 85-1</strain>
    </source>
</reference>
<name>A0AAN3M9L2_ECOLX</name>
<organism evidence="1 2">
    <name type="scientific">Escherichia coli MS 85-1</name>
    <dbReference type="NCBI Taxonomy" id="679202"/>
    <lineage>
        <taxon>Bacteria</taxon>
        <taxon>Pseudomonadati</taxon>
        <taxon>Pseudomonadota</taxon>
        <taxon>Gammaproteobacteria</taxon>
        <taxon>Enterobacterales</taxon>
        <taxon>Enterobacteriaceae</taxon>
        <taxon>Escherichia</taxon>
    </lineage>
</organism>
<protein>
    <submittedName>
        <fullName evidence="1">Uncharacterized protein</fullName>
    </submittedName>
</protein>
<comment type="caution">
    <text evidence="1">The sequence shown here is derived from an EMBL/GenBank/DDBJ whole genome shotgun (WGS) entry which is preliminary data.</text>
</comment>
<evidence type="ECO:0000313" key="1">
    <source>
        <dbReference type="EMBL" id="EFU35194.1"/>
    </source>
</evidence>